<feature type="compositionally biased region" description="Polar residues" evidence="21">
    <location>
        <begin position="324"/>
        <end position="335"/>
    </location>
</feature>
<evidence type="ECO:0000256" key="14">
    <source>
        <dbReference type="ARBA" id="ARBA00023136"/>
    </source>
</evidence>
<feature type="compositionally biased region" description="Low complexity" evidence="21">
    <location>
        <begin position="1201"/>
        <end position="1216"/>
    </location>
</feature>
<dbReference type="GO" id="GO:0031965">
    <property type="term" value="C:nuclear membrane"/>
    <property type="evidence" value="ECO:0007669"/>
    <property type="project" value="UniProtKB-SubCell"/>
</dbReference>
<keyword evidence="15" id="KW-0539">Nucleus</keyword>
<feature type="compositionally biased region" description="Polar residues" evidence="21">
    <location>
        <begin position="209"/>
        <end position="218"/>
    </location>
</feature>
<dbReference type="GO" id="GO:0051028">
    <property type="term" value="P:mRNA transport"/>
    <property type="evidence" value="ECO:0007669"/>
    <property type="project" value="UniProtKB-KW"/>
</dbReference>
<evidence type="ECO:0000259" key="22">
    <source>
        <dbReference type="PROSITE" id="PS50199"/>
    </source>
</evidence>
<evidence type="ECO:0000256" key="11">
    <source>
        <dbReference type="ARBA" id="ARBA00023010"/>
    </source>
</evidence>
<feature type="compositionally biased region" description="Polar residues" evidence="21">
    <location>
        <begin position="1059"/>
        <end position="1068"/>
    </location>
</feature>
<keyword evidence="10" id="KW-0653">Protein transport</keyword>
<comment type="subcellular location">
    <subcellularLocation>
        <location evidence="2">Nucleus membrane</location>
    </subcellularLocation>
    <subcellularLocation>
        <location evidence="3">Nucleus</location>
        <location evidence="3">Nuclear pore complex</location>
    </subcellularLocation>
</comment>
<feature type="compositionally biased region" description="Low complexity" evidence="21">
    <location>
        <begin position="1686"/>
        <end position="1700"/>
    </location>
</feature>
<evidence type="ECO:0000256" key="21">
    <source>
        <dbReference type="SAM" id="MobiDB-lite"/>
    </source>
</evidence>
<feature type="compositionally biased region" description="Polar residues" evidence="21">
    <location>
        <begin position="69"/>
        <end position="120"/>
    </location>
</feature>
<keyword evidence="7 20" id="KW-0863">Zinc-finger</keyword>
<evidence type="ECO:0000256" key="20">
    <source>
        <dbReference type="PROSITE-ProRule" id="PRU00322"/>
    </source>
</evidence>
<evidence type="ECO:0000256" key="3">
    <source>
        <dbReference type="ARBA" id="ARBA00004567"/>
    </source>
</evidence>
<evidence type="ECO:0000256" key="7">
    <source>
        <dbReference type="ARBA" id="ARBA00022771"/>
    </source>
</evidence>
<name>A0ABD0LPR4_9CAEN</name>
<keyword evidence="13" id="KW-0906">Nuclear pore complex</keyword>
<feature type="region of interest" description="Disordered" evidence="21">
    <location>
        <begin position="435"/>
        <end position="512"/>
    </location>
</feature>
<dbReference type="InterPro" id="IPR013913">
    <property type="entry name" value="Nup153_N"/>
</dbReference>
<keyword evidence="11" id="KW-0811">Translocation</keyword>
<dbReference type="InterPro" id="IPR036443">
    <property type="entry name" value="Znf_RanBP2_sf"/>
</dbReference>
<feature type="compositionally biased region" description="Polar residues" evidence="21">
    <location>
        <begin position="561"/>
        <end position="583"/>
    </location>
</feature>
<feature type="region of interest" description="Disordered" evidence="21">
    <location>
        <begin position="134"/>
        <end position="228"/>
    </location>
</feature>
<comment type="cofactor">
    <cofactor evidence="1">
        <name>Zn(2+)</name>
        <dbReference type="ChEBI" id="CHEBI:29105"/>
    </cofactor>
</comment>
<dbReference type="Proteomes" id="UP001519460">
    <property type="component" value="Unassembled WGS sequence"/>
</dbReference>
<dbReference type="Pfam" id="PF00641">
    <property type="entry name" value="Zn_ribbon_RanBP"/>
    <property type="match status" value="4"/>
</dbReference>
<dbReference type="FunFam" id="4.10.1060.10:FF:000001">
    <property type="entry name" value="Nuclear pore complex protein Nup153"/>
    <property type="match status" value="4"/>
</dbReference>
<evidence type="ECO:0000256" key="16">
    <source>
        <dbReference type="ARBA" id="ARBA00060842"/>
    </source>
</evidence>
<feature type="region of interest" description="Disordered" evidence="21">
    <location>
        <begin position="1470"/>
        <end position="1507"/>
    </location>
</feature>
<feature type="compositionally biased region" description="Basic and acidic residues" evidence="21">
    <location>
        <begin position="495"/>
        <end position="507"/>
    </location>
</feature>
<feature type="compositionally biased region" description="Polar residues" evidence="21">
    <location>
        <begin position="472"/>
        <end position="485"/>
    </location>
</feature>
<evidence type="ECO:0000256" key="18">
    <source>
        <dbReference type="ARBA" id="ARBA00078197"/>
    </source>
</evidence>
<feature type="compositionally biased region" description="Basic residues" evidence="21">
    <location>
        <begin position="1725"/>
        <end position="1736"/>
    </location>
</feature>
<feature type="region of interest" description="Disordered" evidence="21">
    <location>
        <begin position="649"/>
        <end position="678"/>
    </location>
</feature>
<dbReference type="PROSITE" id="PS01358">
    <property type="entry name" value="ZF_RANBP2_1"/>
    <property type="match status" value="4"/>
</dbReference>
<gene>
    <name evidence="23" type="ORF">BaRGS_00007708</name>
</gene>
<evidence type="ECO:0000256" key="13">
    <source>
        <dbReference type="ARBA" id="ARBA00023132"/>
    </source>
</evidence>
<dbReference type="GO" id="GO:0003677">
    <property type="term" value="F:DNA binding"/>
    <property type="evidence" value="ECO:0007669"/>
    <property type="project" value="UniProtKB-KW"/>
</dbReference>
<proteinExistence type="inferred from homology"/>
<feature type="compositionally biased region" description="Low complexity" evidence="21">
    <location>
        <begin position="1471"/>
        <end position="1484"/>
    </location>
</feature>
<keyword evidence="6" id="KW-0677">Repeat</keyword>
<feature type="compositionally biased region" description="Polar residues" evidence="21">
    <location>
        <begin position="187"/>
        <end position="199"/>
    </location>
</feature>
<feature type="region of interest" description="Disordered" evidence="21">
    <location>
        <begin position="535"/>
        <end position="583"/>
    </location>
</feature>
<feature type="region of interest" description="Disordered" evidence="21">
    <location>
        <begin position="1251"/>
        <end position="1285"/>
    </location>
</feature>
<feature type="region of interest" description="Disordered" evidence="21">
    <location>
        <begin position="1033"/>
        <end position="1103"/>
    </location>
</feature>
<feature type="compositionally biased region" description="Polar residues" evidence="21">
    <location>
        <begin position="134"/>
        <end position="166"/>
    </location>
</feature>
<evidence type="ECO:0000256" key="17">
    <source>
        <dbReference type="ARBA" id="ARBA00068609"/>
    </source>
</evidence>
<dbReference type="PANTHER" id="PTHR23193">
    <property type="entry name" value="NUCLEAR PORE COMPLEX PROTEIN NUP"/>
    <property type="match status" value="1"/>
</dbReference>
<feature type="region of interest" description="Disordered" evidence="21">
    <location>
        <begin position="67"/>
        <end position="121"/>
    </location>
</feature>
<evidence type="ECO:0000256" key="5">
    <source>
        <dbReference type="ARBA" id="ARBA00022723"/>
    </source>
</evidence>
<dbReference type="SMART" id="SM00547">
    <property type="entry name" value="ZnF_RBZ"/>
    <property type="match status" value="4"/>
</dbReference>
<feature type="domain" description="RanBP2-type" evidence="22">
    <location>
        <begin position="919"/>
        <end position="948"/>
    </location>
</feature>
<sequence>MASEGGGKIKNKRGHSTTKPYERRKSLFRRITDSIKDVLRPSWLSSEVSGDDGSAVLVGAEPLAASDRQLGNANTASHGQTSLQSEPGQQFAGSSQGDGMQLQGSSSTSEGLSQHTQPQLYKQHPNALANARFSWQQQQQSHLATGNMSHSDNSQLMRTYSTTGPRQRQGVGAWQSGMERPRGSAATAASTSILPVSQPRQRRLRMSESETSQAQGSMSHAAPELDADRDQSVLAGSASLLGDVPTADLSPSAENPAGKRQRLWSPETPRRGRSLQPAVQDKPAFKISVFCSPNQSMNESLHESSFYSGKTTYGGFSASRRRNMNSSLPYQNSLPLRNPVKAKPLNTSSNAVLSSSAAQILRTLERLSDAKKTQASDTSVDSVLSFTPSSYRKPSRPLQTATPSRMLQLPSRGPPIGQLQSPSVASIAKNHQIVTLTAPRSQKQPSSTQNRGSEDSDDDVQVVEDTTERAGSRSNLPSYQDAPSGSGSGKMKRAKTYETRPKARKDEDEVTEVPNLRTDFTLPIQSMPAFNLGSTSFPSTLKPPATAASAKEKGGAPPLQFTFSSPIHKSGPSPSGSTPVATEGFQFSSPLQVAQTMPPSLGRSTGSVFGGTSCESGSGGSGLGAPVWGSTAPKAKSLTFGSNGGKSANQLSEGLGASGTSSISVASASSSDSPPKPAAQLMTGSVMDILGGGKSDAAAAASPTMSGVKPASSLRQGSVMDILGKEGASSKSNTGTDDLFAKFKKPAGSWDCGTCMVQNKPEATKCACCETPKPGASSGGSSASSNMPSSTSAPSGGTDSLFAKFLKPAGAWDCEVCLVQNKAEATKCAACETPKPGCKSAASSNTSSSTSAPSGGTDSLFAKFLKPAGAWDCDMCLVQNKAEATKCVACESPKPGSKPAAGNASPAKTDDLFAKFRKPAGSWECDVCMVQNTEAQTRCLACESPRPGTQSTGCVPSSGAGFIGSGPTLTIAPGGGLALSGLSSSSKASPFLTGGTTQKDSATTGFTFGVKDSTTTGVTFGGATVNTTSSSGGGFKFGGSTVSPSKTETTTDGGFKLSTGGSTASKDSSGFKFGDKDLSNSNSASPSSVVFGKTDSPKSDAPPVASLSGGFKFGSSASSQSVAGTGFQFGATSNVSSTSISAGLGQTTVTSSGSTRASASSVAVSSSAFGSSFGSVSSAAGFSFGDSSTAPTKGDRTKNNGVSASAVDSVSGAGSSSEKKTFTPVFGLGQPASSNSLGVAPSVMSSGFQFGASSTSDSSSSSVFGSNLSSKVNMPESEPAKSEGGVSVVCGAKQSSISSSFSFQAGAKPNIEGAPQAGLFTSALGGKNGESGPTSGFAFSAGATPSNTTPAASGFVLCAGATSSMATTSAATPSGFAFGSSTPVSTNTTTSLFGATPQQNSWSGADSDAKSSLAKPDLGGAKPTVNGEVGGPSGLFVFGQQPANTSMTGFAFGAQTNSAADNAVSPPKQMFAFGGSSSSSAAGGKRTLDQNDSGPSDAKKRGFFSGGASATGSAEPFKFGNPASTAATNSIFKFGQPSDGAADKAQSLPAFGGTAPVFGATAQTGLFSSGQNSVGSTQSVFGSGGGGSSSTTTGQFSFGAGTNSQSNAAAASAFPADAANTGFGSGAGTGFNFTPSSGPSFNFGANSSTTSAPANIFQFGTTPAADAAPVQPAAGSVFAFGQSAQPADSTTPTPAFSAPTGMGFGAQAAPAQSNFTIGSGDGTRKIKRAVRRGARK</sequence>
<comment type="similarity">
    <text evidence="16">Belongs to the NUP153 family.</text>
</comment>
<feature type="region of interest" description="Disordered" evidence="21">
    <location>
        <begin position="833"/>
        <end position="855"/>
    </location>
</feature>
<feature type="region of interest" description="Disordered" evidence="21">
    <location>
        <begin position="244"/>
        <end position="279"/>
    </location>
</feature>
<evidence type="ECO:0000256" key="6">
    <source>
        <dbReference type="ARBA" id="ARBA00022737"/>
    </source>
</evidence>
<comment type="caution">
    <text evidence="23">The sequence shown here is derived from an EMBL/GenBank/DDBJ whole genome shotgun (WGS) entry which is preliminary data.</text>
</comment>
<feature type="compositionally biased region" description="Low complexity" evidence="21">
    <location>
        <begin position="658"/>
        <end position="673"/>
    </location>
</feature>
<dbReference type="GO" id="GO:0005643">
    <property type="term" value="C:nuclear pore"/>
    <property type="evidence" value="ECO:0007669"/>
    <property type="project" value="UniProtKB-SubCell"/>
</dbReference>
<evidence type="ECO:0000256" key="2">
    <source>
        <dbReference type="ARBA" id="ARBA00004126"/>
    </source>
</evidence>
<protein>
    <recommendedName>
        <fullName evidence="17">Nuclear pore complex protein Nup153</fullName>
    </recommendedName>
    <alternativeName>
        <fullName evidence="19">153 kDa nucleoporin</fullName>
    </alternativeName>
    <alternativeName>
        <fullName evidence="18">Nucleoporin Nup153</fullName>
    </alternativeName>
</protein>
<accession>A0ABD0LPR4</accession>
<keyword evidence="12" id="KW-0238">DNA-binding</keyword>
<keyword evidence="9" id="KW-0862">Zinc</keyword>
<feature type="compositionally biased region" description="Basic and acidic residues" evidence="21">
    <location>
        <begin position="20"/>
        <end position="30"/>
    </location>
</feature>
<dbReference type="GO" id="GO:0008270">
    <property type="term" value="F:zinc ion binding"/>
    <property type="evidence" value="ECO:0007669"/>
    <property type="project" value="UniProtKB-KW"/>
</dbReference>
<feature type="compositionally biased region" description="Polar residues" evidence="21">
    <location>
        <begin position="595"/>
        <end position="607"/>
    </location>
</feature>
<dbReference type="Pfam" id="PF08604">
    <property type="entry name" value="Nup153"/>
    <property type="match status" value="1"/>
</dbReference>
<dbReference type="PANTHER" id="PTHR23193:SF23">
    <property type="entry name" value="NUCLEAR PORE COMPLEX PROTEIN NUP153"/>
    <property type="match status" value="1"/>
</dbReference>
<evidence type="ECO:0000256" key="15">
    <source>
        <dbReference type="ARBA" id="ARBA00023242"/>
    </source>
</evidence>
<feature type="region of interest" description="Disordered" evidence="21">
    <location>
        <begin position="1389"/>
        <end position="1426"/>
    </location>
</feature>
<feature type="compositionally biased region" description="Low complexity" evidence="21">
    <location>
        <begin position="840"/>
        <end position="855"/>
    </location>
</feature>
<feature type="compositionally biased region" description="Polar residues" evidence="21">
    <location>
        <begin position="375"/>
        <end position="405"/>
    </location>
</feature>
<keyword evidence="14" id="KW-0472">Membrane</keyword>
<feature type="domain" description="RanBP2-type" evidence="22">
    <location>
        <begin position="867"/>
        <end position="896"/>
    </location>
</feature>
<feature type="region of interest" description="Disordered" evidence="21">
    <location>
        <begin position="1684"/>
        <end position="1736"/>
    </location>
</feature>
<feature type="compositionally biased region" description="Polar residues" evidence="21">
    <location>
        <begin position="435"/>
        <end position="451"/>
    </location>
</feature>
<dbReference type="Gene3D" id="4.10.1060.10">
    <property type="entry name" value="Zinc finger, RanBP2-type"/>
    <property type="match status" value="4"/>
</dbReference>
<organism evidence="23 24">
    <name type="scientific">Batillaria attramentaria</name>
    <dbReference type="NCBI Taxonomy" id="370345"/>
    <lineage>
        <taxon>Eukaryota</taxon>
        <taxon>Metazoa</taxon>
        <taxon>Spiralia</taxon>
        <taxon>Lophotrochozoa</taxon>
        <taxon>Mollusca</taxon>
        <taxon>Gastropoda</taxon>
        <taxon>Caenogastropoda</taxon>
        <taxon>Sorbeoconcha</taxon>
        <taxon>Cerithioidea</taxon>
        <taxon>Batillariidae</taxon>
        <taxon>Batillaria</taxon>
    </lineage>
</organism>
<dbReference type="SUPFAM" id="SSF90209">
    <property type="entry name" value="Ran binding protein zinc finger-like"/>
    <property type="match status" value="4"/>
</dbReference>
<feature type="domain" description="RanBP2-type" evidence="22">
    <location>
        <begin position="746"/>
        <end position="775"/>
    </location>
</feature>
<feature type="region of interest" description="Disordered" evidence="21">
    <location>
        <begin position="595"/>
        <end position="628"/>
    </location>
</feature>
<dbReference type="InterPro" id="IPR026054">
    <property type="entry name" value="Nucleoporin"/>
</dbReference>
<feature type="region of interest" description="Disordered" evidence="21">
    <location>
        <begin position="1184"/>
        <end position="1219"/>
    </location>
</feature>
<feature type="region of interest" description="Disordered" evidence="21">
    <location>
        <begin position="370"/>
        <end position="422"/>
    </location>
</feature>
<dbReference type="PROSITE" id="PS50199">
    <property type="entry name" value="ZF_RANBP2_2"/>
    <property type="match status" value="4"/>
</dbReference>
<evidence type="ECO:0000313" key="23">
    <source>
        <dbReference type="EMBL" id="KAK7501223.1"/>
    </source>
</evidence>
<feature type="region of interest" description="Disordered" evidence="21">
    <location>
        <begin position="1"/>
        <end position="30"/>
    </location>
</feature>
<evidence type="ECO:0000256" key="9">
    <source>
        <dbReference type="ARBA" id="ARBA00022833"/>
    </source>
</evidence>
<evidence type="ECO:0000256" key="1">
    <source>
        <dbReference type="ARBA" id="ARBA00001947"/>
    </source>
</evidence>
<feature type="compositionally biased region" description="Polar residues" evidence="21">
    <location>
        <begin position="1392"/>
        <end position="1404"/>
    </location>
</feature>
<feature type="compositionally biased region" description="Low complexity" evidence="21">
    <location>
        <begin position="1253"/>
        <end position="1270"/>
    </location>
</feature>
<keyword evidence="5" id="KW-0479">Metal-binding</keyword>
<dbReference type="EMBL" id="JACVVK020000033">
    <property type="protein sequence ID" value="KAK7501223.1"/>
    <property type="molecule type" value="Genomic_DNA"/>
</dbReference>
<evidence type="ECO:0000256" key="19">
    <source>
        <dbReference type="ARBA" id="ARBA00079437"/>
    </source>
</evidence>
<evidence type="ECO:0000256" key="4">
    <source>
        <dbReference type="ARBA" id="ARBA00022448"/>
    </source>
</evidence>
<dbReference type="GO" id="GO:0015031">
    <property type="term" value="P:protein transport"/>
    <property type="evidence" value="ECO:0007669"/>
    <property type="project" value="UniProtKB-KW"/>
</dbReference>
<dbReference type="InterPro" id="IPR001876">
    <property type="entry name" value="Znf_RanBP2"/>
</dbReference>
<evidence type="ECO:0000313" key="24">
    <source>
        <dbReference type="Proteomes" id="UP001519460"/>
    </source>
</evidence>
<feature type="compositionally biased region" description="Low complexity" evidence="21">
    <location>
        <begin position="1079"/>
        <end position="1088"/>
    </location>
</feature>
<evidence type="ECO:0000256" key="10">
    <source>
        <dbReference type="ARBA" id="ARBA00022927"/>
    </source>
</evidence>
<evidence type="ECO:0000256" key="8">
    <source>
        <dbReference type="ARBA" id="ARBA00022816"/>
    </source>
</evidence>
<reference evidence="23 24" key="1">
    <citation type="journal article" date="2023" name="Sci. Data">
        <title>Genome assembly of the Korean intertidal mud-creeper Batillaria attramentaria.</title>
        <authorList>
            <person name="Patra A.K."/>
            <person name="Ho P.T."/>
            <person name="Jun S."/>
            <person name="Lee S.J."/>
            <person name="Kim Y."/>
            <person name="Won Y.J."/>
        </authorList>
    </citation>
    <scope>NUCLEOTIDE SEQUENCE [LARGE SCALE GENOMIC DNA]</scope>
    <source>
        <strain evidence="23">Wonlab-2016</strain>
    </source>
</reference>
<keyword evidence="8" id="KW-0509">mRNA transport</keyword>
<evidence type="ECO:0000256" key="12">
    <source>
        <dbReference type="ARBA" id="ARBA00023125"/>
    </source>
</evidence>
<keyword evidence="24" id="KW-1185">Reference proteome</keyword>
<feature type="region of interest" description="Disordered" evidence="21">
    <location>
        <begin position="318"/>
        <end position="342"/>
    </location>
</feature>
<keyword evidence="4" id="KW-0813">Transport</keyword>
<feature type="domain" description="RanBP2-type" evidence="22">
    <location>
        <begin position="808"/>
        <end position="837"/>
    </location>
</feature>